<feature type="domain" description="Peptidase S9 prolyl oligopeptidase catalytic" evidence="10">
    <location>
        <begin position="556"/>
        <end position="770"/>
    </location>
</feature>
<evidence type="ECO:0000256" key="3">
    <source>
        <dbReference type="ARBA" id="ARBA00010040"/>
    </source>
</evidence>
<dbReference type="GO" id="GO:0005737">
    <property type="term" value="C:cytoplasm"/>
    <property type="evidence" value="ECO:0007669"/>
    <property type="project" value="UniProtKB-SubCell"/>
</dbReference>
<dbReference type="SUPFAM" id="SSF82171">
    <property type="entry name" value="DPP6 N-terminal domain-like"/>
    <property type="match status" value="1"/>
</dbReference>
<dbReference type="EMBL" id="QXFU01003146">
    <property type="protein sequence ID" value="KAE8977953.1"/>
    <property type="molecule type" value="Genomic_DNA"/>
</dbReference>
<dbReference type="PANTHER" id="PTHR42776">
    <property type="entry name" value="SERINE PEPTIDASE S9 FAMILY MEMBER"/>
    <property type="match status" value="1"/>
</dbReference>
<dbReference type="EMBL" id="QXFT01003178">
    <property type="protein sequence ID" value="KAE9288474.1"/>
    <property type="molecule type" value="Genomic_DNA"/>
</dbReference>
<dbReference type="Gene3D" id="3.40.50.1820">
    <property type="entry name" value="alpha/beta hydrolase"/>
    <property type="match status" value="1"/>
</dbReference>
<dbReference type="GO" id="GO:0004252">
    <property type="term" value="F:serine-type endopeptidase activity"/>
    <property type="evidence" value="ECO:0007669"/>
    <property type="project" value="TreeGrafter"/>
</dbReference>
<dbReference type="OrthoDB" id="416344at2759"/>
<sequence length="791" mass="86829">MATPDAAERARVSDLFAEVVGSSKTLVSGFISVNAASDSASVQLVWATTDLVNNVTHKYQVQHHVSHLKQTQPKVLDTGFPTPWTADYTSVSPSTKRVVTLKLDKGKEGAPEGFFCVFEDRKLVSTFKAPKTLHGAIYLGEREGGIAWSHDEKNIAYVAEKKVAESPAFWENVNSKKEMKNEKEENDESTTPLPGAKFEYEDDWGEQYEGKKTASIFLASLATGKIEEVKGVPANLTCADVAFVPRDNELVFAATETDNPKRLGIIYCYNRPIALYHVVLDKEDQTKNVVKKLDLIPQDEESREIATMRNPRFSPDGKQLAFLATRDIATHGTCSFLCVTDWATKQTSTVIPIKDEPDASVLDVTKAFNGLFTGSLGENAWSPDGKYIYVVTQVGSRQVWKYVEVATKRLISPEYVEGLGVAAETVVDRKGDYFLVMVSSPTRPASVFLVHIDAASGKHVGSPIAIEDQEGATNYIKRWEVYSIPTSVSDVPAAEMKLPEMPAVLKDLLIPSVSSSSDYEATVMLPSSTPPADGYPVILELHGGPHGNSPVTYRNICDFWAALGFAIVTVNYRGSTGFGIKALESLIGKVGTQDVYDCHYALRYLLEKSSRLGLSLDKSRVHCSGGSHGGFLVTHLIAQFPGFYKSMVTRNPVTNMSSVFYTSDIQDWGLACAGIQRFESIHTSQKLQNSKDDLPPLTPEARLAILSKLWQHSPVSNDLSKVTTPSLFGLGGKDKRVPPNQGLEYRATIASYGVPTQLLWYPEDSHPLGSVEAVGDFSVNWGLWLLQHNPK</sequence>
<comment type="similarity">
    <text evidence="3">Belongs to the peptidase S9C family.</text>
</comment>
<dbReference type="SUPFAM" id="SSF53474">
    <property type="entry name" value="alpha/beta-Hydrolases"/>
    <property type="match status" value="1"/>
</dbReference>
<evidence type="ECO:0000313" key="12">
    <source>
        <dbReference type="EMBL" id="KAE8977953.1"/>
    </source>
</evidence>
<dbReference type="AlphaFoldDB" id="A0A6A3IDS0"/>
<evidence type="ECO:0000256" key="4">
    <source>
        <dbReference type="ARBA" id="ARBA00011881"/>
    </source>
</evidence>
<dbReference type="GO" id="GO:0008242">
    <property type="term" value="F:omega peptidase activity"/>
    <property type="evidence" value="ECO:0007669"/>
    <property type="project" value="UniProtKB-EC"/>
</dbReference>
<dbReference type="InterPro" id="IPR001375">
    <property type="entry name" value="Peptidase_S9_cat"/>
</dbReference>
<dbReference type="Gene3D" id="2.120.10.30">
    <property type="entry name" value="TolB, C-terminal domain"/>
    <property type="match status" value="1"/>
</dbReference>
<evidence type="ECO:0000256" key="1">
    <source>
        <dbReference type="ARBA" id="ARBA00000721"/>
    </source>
</evidence>
<evidence type="ECO:0000313" key="15">
    <source>
        <dbReference type="Proteomes" id="UP000435112"/>
    </source>
</evidence>
<evidence type="ECO:0000313" key="13">
    <source>
        <dbReference type="EMBL" id="KAE9288474.1"/>
    </source>
</evidence>
<comment type="subcellular location">
    <subcellularLocation>
        <location evidence="2">Cytoplasm</location>
    </subcellularLocation>
</comment>
<comment type="caution">
    <text evidence="12">The sequence shown here is derived from an EMBL/GenBank/DDBJ whole genome shotgun (WGS) entry which is preliminary data.</text>
</comment>
<protein>
    <recommendedName>
        <fullName evidence="6">Acylamino-acid-releasing enzyme</fullName>
        <ecNumber evidence="5">3.4.19.1</ecNumber>
    </recommendedName>
</protein>
<dbReference type="InterPro" id="IPR029058">
    <property type="entry name" value="AB_hydrolase_fold"/>
</dbReference>
<evidence type="ECO:0000259" key="10">
    <source>
        <dbReference type="Pfam" id="PF00326"/>
    </source>
</evidence>
<comment type="subunit">
    <text evidence="4">Homotetramer.</text>
</comment>
<evidence type="ECO:0000256" key="6">
    <source>
        <dbReference type="ARBA" id="ARBA00018421"/>
    </source>
</evidence>
<dbReference type="EC" id="3.4.19.1" evidence="5"/>
<dbReference type="PANTHER" id="PTHR42776:SF4">
    <property type="entry name" value="ACYLAMINO-ACID-RELEASING ENZYME"/>
    <property type="match status" value="1"/>
</dbReference>
<accession>A0A6A3IDS0</accession>
<dbReference type="InterPro" id="IPR011042">
    <property type="entry name" value="6-blade_b-propeller_TolB-like"/>
</dbReference>
<evidence type="ECO:0000256" key="5">
    <source>
        <dbReference type="ARBA" id="ARBA00012917"/>
    </source>
</evidence>
<reference evidence="12 15" key="1">
    <citation type="submission" date="2018-09" db="EMBL/GenBank/DDBJ databases">
        <title>Genomic investigation of the strawberry pathogen Phytophthora fragariae indicates pathogenicity is determined by transcriptional variation in three key races.</title>
        <authorList>
            <person name="Adams T.M."/>
            <person name="Armitage A.D."/>
            <person name="Sobczyk M.K."/>
            <person name="Bates H.J."/>
            <person name="Dunwell J.M."/>
            <person name="Nellist C.F."/>
            <person name="Harrison R.J."/>
        </authorList>
    </citation>
    <scope>NUCLEOTIDE SEQUENCE [LARGE SCALE GENOMIC DNA]</scope>
    <source>
        <strain evidence="12 15">SCRP324</strain>
        <strain evidence="13 14">SCRP333</strain>
    </source>
</reference>
<evidence type="ECO:0000256" key="8">
    <source>
        <dbReference type="ARBA" id="ARBA00022801"/>
    </source>
</evidence>
<dbReference type="FunFam" id="3.40.50.1820:FF:000344">
    <property type="entry name" value="Acylamino-acid-releasing enzyme"/>
    <property type="match status" value="1"/>
</dbReference>
<dbReference type="InterPro" id="IPR045550">
    <property type="entry name" value="AARE_N"/>
</dbReference>
<name>A0A6A3IDS0_9STRA</name>
<keyword evidence="8" id="KW-0378">Hydrolase</keyword>
<feature type="region of interest" description="Disordered" evidence="9">
    <location>
        <begin position="176"/>
        <end position="196"/>
    </location>
</feature>
<evidence type="ECO:0000256" key="2">
    <source>
        <dbReference type="ARBA" id="ARBA00004496"/>
    </source>
</evidence>
<feature type="domain" description="Acylamino-acid-releasing enzyme N-terminal" evidence="11">
    <location>
        <begin position="11"/>
        <end position="449"/>
    </location>
</feature>
<dbReference type="Pfam" id="PF00326">
    <property type="entry name" value="Peptidase_S9"/>
    <property type="match status" value="1"/>
</dbReference>
<keyword evidence="14" id="KW-1185">Reference proteome</keyword>
<evidence type="ECO:0000256" key="9">
    <source>
        <dbReference type="SAM" id="MobiDB-lite"/>
    </source>
</evidence>
<keyword evidence="7" id="KW-0963">Cytoplasm</keyword>
<proteinExistence type="inferred from homology"/>
<evidence type="ECO:0000256" key="7">
    <source>
        <dbReference type="ARBA" id="ARBA00022490"/>
    </source>
</evidence>
<dbReference type="Proteomes" id="UP000434957">
    <property type="component" value="Unassembled WGS sequence"/>
</dbReference>
<gene>
    <name evidence="12" type="ORF">PR002_g24859</name>
    <name evidence="13" type="ORF">PR003_g25798</name>
</gene>
<dbReference type="GO" id="GO:0006508">
    <property type="term" value="P:proteolysis"/>
    <property type="evidence" value="ECO:0007669"/>
    <property type="project" value="InterPro"/>
</dbReference>
<evidence type="ECO:0000259" key="11">
    <source>
        <dbReference type="Pfam" id="PF19283"/>
    </source>
</evidence>
<evidence type="ECO:0000313" key="14">
    <source>
        <dbReference type="Proteomes" id="UP000434957"/>
    </source>
</evidence>
<organism evidence="12 15">
    <name type="scientific">Phytophthora rubi</name>
    <dbReference type="NCBI Taxonomy" id="129364"/>
    <lineage>
        <taxon>Eukaryota</taxon>
        <taxon>Sar</taxon>
        <taxon>Stramenopiles</taxon>
        <taxon>Oomycota</taxon>
        <taxon>Peronosporomycetes</taxon>
        <taxon>Peronosporales</taxon>
        <taxon>Peronosporaceae</taxon>
        <taxon>Phytophthora</taxon>
    </lineage>
</organism>
<dbReference type="Pfam" id="PF19283">
    <property type="entry name" value="APEH_N"/>
    <property type="match status" value="1"/>
</dbReference>
<dbReference type="Proteomes" id="UP000435112">
    <property type="component" value="Unassembled WGS sequence"/>
</dbReference>
<comment type="catalytic activity">
    <reaction evidence="1">
        <text>Cleavage of an N-acetyl or N-formyl amino acid from the N-terminus of a polypeptide.</text>
        <dbReference type="EC" id="3.4.19.1"/>
    </reaction>
</comment>